<comment type="caution">
    <text evidence="1">The sequence shown here is derived from an EMBL/GenBank/DDBJ whole genome shotgun (WGS) entry which is preliminary data.</text>
</comment>
<accession>A0ABQ2P789</accession>
<dbReference type="EMBL" id="BMLX01000001">
    <property type="protein sequence ID" value="GGP19403.1"/>
    <property type="molecule type" value="Genomic_DNA"/>
</dbReference>
<sequence length="70" mass="7614">MLRAIALRCEARQPGLGMYLLVNQTNQRAQGFYTSLGAHNAQTSVWSAPDGSTVPTFIYRWASIATLIGA</sequence>
<evidence type="ECO:0000313" key="2">
    <source>
        <dbReference type="Proteomes" id="UP000637267"/>
    </source>
</evidence>
<evidence type="ECO:0008006" key="3">
    <source>
        <dbReference type="Google" id="ProtNLM"/>
    </source>
</evidence>
<dbReference type="InterPro" id="IPR016181">
    <property type="entry name" value="Acyl_CoA_acyltransferase"/>
</dbReference>
<protein>
    <recommendedName>
        <fullName evidence="3">Acetyltransferase (GNAT) family protein</fullName>
    </recommendedName>
</protein>
<reference evidence="2" key="1">
    <citation type="journal article" date="2019" name="Int. J. Syst. Evol. Microbiol.">
        <title>The Global Catalogue of Microorganisms (GCM) 10K type strain sequencing project: providing services to taxonomists for standard genome sequencing and annotation.</title>
        <authorList>
            <consortium name="The Broad Institute Genomics Platform"/>
            <consortium name="The Broad Institute Genome Sequencing Center for Infectious Disease"/>
            <person name="Wu L."/>
            <person name="Ma J."/>
        </authorList>
    </citation>
    <scope>NUCLEOTIDE SEQUENCE [LARGE SCALE GENOMIC DNA]</scope>
    <source>
        <strain evidence="2">CGMCC 1.8859</strain>
    </source>
</reference>
<dbReference type="SUPFAM" id="SSF55729">
    <property type="entry name" value="Acyl-CoA N-acyltransferases (Nat)"/>
    <property type="match status" value="1"/>
</dbReference>
<name>A0ABQ2P789_9NEIS</name>
<organism evidence="1 2">
    <name type="scientific">Silvimonas iriomotensis</name>
    <dbReference type="NCBI Taxonomy" id="449662"/>
    <lineage>
        <taxon>Bacteria</taxon>
        <taxon>Pseudomonadati</taxon>
        <taxon>Pseudomonadota</taxon>
        <taxon>Betaproteobacteria</taxon>
        <taxon>Neisseriales</taxon>
        <taxon>Chitinibacteraceae</taxon>
        <taxon>Silvimonas</taxon>
    </lineage>
</organism>
<gene>
    <name evidence="1" type="ORF">GCM10010970_10440</name>
</gene>
<dbReference type="Proteomes" id="UP000637267">
    <property type="component" value="Unassembled WGS sequence"/>
</dbReference>
<proteinExistence type="predicted"/>
<keyword evidence="2" id="KW-1185">Reference proteome</keyword>
<evidence type="ECO:0000313" key="1">
    <source>
        <dbReference type="EMBL" id="GGP19403.1"/>
    </source>
</evidence>